<reference evidence="2" key="1">
    <citation type="submission" date="2017-04" db="EMBL/GenBank/DDBJ databases">
        <authorList>
            <person name="Varghese N."/>
            <person name="Submissions S."/>
        </authorList>
    </citation>
    <scope>NUCLEOTIDE SEQUENCE [LARGE SCALE GENOMIC DNA]</scope>
    <source>
        <strain evidence="2">VKM Ac-2510</strain>
    </source>
</reference>
<protein>
    <submittedName>
        <fullName evidence="1">Uncharacterized protein</fullName>
    </submittedName>
</protein>
<organism evidence="1 2">
    <name type="scientific">Agreia pratensis</name>
    <dbReference type="NCBI Taxonomy" id="150121"/>
    <lineage>
        <taxon>Bacteria</taxon>
        <taxon>Bacillati</taxon>
        <taxon>Actinomycetota</taxon>
        <taxon>Actinomycetes</taxon>
        <taxon>Micrococcales</taxon>
        <taxon>Microbacteriaceae</taxon>
        <taxon>Agreia</taxon>
    </lineage>
</organism>
<accession>A0A1X7KSB4</accession>
<dbReference type="AlphaFoldDB" id="A0A1X7KSB4"/>
<gene>
    <name evidence="1" type="ORF">SAMN06296010_2887</name>
</gene>
<evidence type="ECO:0000313" key="1">
    <source>
        <dbReference type="EMBL" id="SMG44495.1"/>
    </source>
</evidence>
<sequence>MAETWSASLGEEPMDVSVIVNPDGTGRILAHSVLGAEARRELTTHFTACIRGLWATLDSLVSESVEMFSVLNRPRDTDRPRFFPIADSNESYQSLLARSCIDGVTADQARIISASQPFRELPDGHPAGPYQEALRRLINWGNAIDNGDQVGAWATPANPQILVRPPMAPASVTMAEPGELTANFTVADFAISGYVDGANVEGFPGTYVDLGFVTEFHPDDLDDTFDARLSRVFDAVTGFMLMFTAMAEAVPGAKKILAPPKYATREHWQKAFGSARDWTSGDLDALSASGPGMGVVTDADELTFVLATAAGVFERVVPDATPLRSLDRSGIAAEMAVQDAASTWGLPDFVFSPVVEQKGSGVREIGDGILVVGRRGAIVQVKTREVAVGTPEREESWVKKQIAIAGRQVKGTARRMTAGPTEMQNARGRAITVDGPNIEWVGVVIVEHPSPPTIDIDPVEIGLPYLVLLRRDWEFLFSQLRSTYAVVDYLHRVAMPTEILGEEPHRYFELAKADSEAEPRSTDPRAGESTVLHSVPLLPTAPVGDEDLEAHEILRRLLEEIANSEIGDGDETIRQRVLASIDSLPVGYRTDLGEYLLNALAELRSKAPGTAFWAARTFLSEEGHDQLGFAVASGFNESTRAVFNQWLVEKHDKRRESENIDNATSIGVLITPRSDGFRDWDTSMAAVHGGVELSDEERGLFEKMWTRR</sequence>
<evidence type="ECO:0000313" key="2">
    <source>
        <dbReference type="Proteomes" id="UP000193244"/>
    </source>
</evidence>
<dbReference type="Proteomes" id="UP000193244">
    <property type="component" value="Unassembled WGS sequence"/>
</dbReference>
<keyword evidence="2" id="KW-1185">Reference proteome</keyword>
<proteinExistence type="predicted"/>
<dbReference type="OrthoDB" id="5108854at2"/>
<name>A0A1X7KSB4_9MICO</name>
<dbReference type="RefSeq" id="WP_139824918.1">
    <property type="nucleotide sequence ID" value="NZ_FXAY01000005.1"/>
</dbReference>
<dbReference type="EMBL" id="FXAY01000005">
    <property type="protein sequence ID" value="SMG44495.1"/>
    <property type="molecule type" value="Genomic_DNA"/>
</dbReference>